<evidence type="ECO:0000313" key="11">
    <source>
        <dbReference type="EMBL" id="KAH9634366.1"/>
    </source>
</evidence>
<feature type="transmembrane region" description="Helical" evidence="9">
    <location>
        <begin position="518"/>
        <end position="536"/>
    </location>
</feature>
<evidence type="ECO:0000256" key="1">
    <source>
        <dbReference type="ARBA" id="ARBA00004141"/>
    </source>
</evidence>
<evidence type="ECO:0000256" key="2">
    <source>
        <dbReference type="ARBA" id="ARBA00022692"/>
    </source>
</evidence>
<dbReference type="PANTHER" id="PTHR12011">
    <property type="entry name" value="ADHESION G-PROTEIN COUPLED RECEPTOR"/>
    <property type="match status" value="1"/>
</dbReference>
<dbReference type="GO" id="GO:0007166">
    <property type="term" value="P:cell surface receptor signaling pathway"/>
    <property type="evidence" value="ECO:0007669"/>
    <property type="project" value="InterPro"/>
</dbReference>
<dbReference type="Gene3D" id="1.20.1070.10">
    <property type="entry name" value="Rhodopsin 7-helix transmembrane proteins"/>
    <property type="match status" value="1"/>
</dbReference>
<evidence type="ECO:0000256" key="9">
    <source>
        <dbReference type="SAM" id="Phobius"/>
    </source>
</evidence>
<feature type="region of interest" description="Disordered" evidence="8">
    <location>
        <begin position="671"/>
        <end position="703"/>
    </location>
</feature>
<dbReference type="InterPro" id="IPR036445">
    <property type="entry name" value="GPCR_2_extracell_dom_sf"/>
</dbReference>
<feature type="compositionally biased region" description="Low complexity" evidence="8">
    <location>
        <begin position="617"/>
        <end position="628"/>
    </location>
</feature>
<feature type="transmembrane region" description="Helical" evidence="9">
    <location>
        <begin position="429"/>
        <end position="448"/>
    </location>
</feature>
<feature type="compositionally biased region" description="Polar residues" evidence="8">
    <location>
        <begin position="572"/>
        <end position="593"/>
    </location>
</feature>
<evidence type="ECO:0000256" key="4">
    <source>
        <dbReference type="ARBA" id="ARBA00023040"/>
    </source>
</evidence>
<keyword evidence="2 9" id="KW-0812">Transmembrane</keyword>
<evidence type="ECO:0000256" key="3">
    <source>
        <dbReference type="ARBA" id="ARBA00022989"/>
    </source>
</evidence>
<feature type="domain" description="G-protein coupled receptors family 2 profile 2" evidence="10">
    <location>
        <begin position="404"/>
        <end position="541"/>
    </location>
</feature>
<evidence type="ECO:0000313" key="12">
    <source>
        <dbReference type="Proteomes" id="UP000814243"/>
    </source>
</evidence>
<dbReference type="Pfam" id="PF00002">
    <property type="entry name" value="7tm_2"/>
    <property type="match status" value="1"/>
</dbReference>
<reference evidence="11" key="1">
    <citation type="journal article" date="2021" name="G3 (Bethesda)">
        <title>Genome and transcriptome analysis of the beet armyworm Spodoptera exigua reveals targets for pest control. .</title>
        <authorList>
            <person name="Simon S."/>
            <person name="Breeschoten T."/>
            <person name="Jansen H.J."/>
            <person name="Dirks R.P."/>
            <person name="Schranz M.E."/>
            <person name="Ros V.I.D."/>
        </authorList>
    </citation>
    <scope>NUCLEOTIDE SEQUENCE</scope>
    <source>
        <strain evidence="11">TB_SE_WUR_2020</strain>
    </source>
</reference>
<dbReference type="InterPro" id="IPR017981">
    <property type="entry name" value="GPCR_2-like_7TM"/>
</dbReference>
<dbReference type="Gene3D" id="4.10.1240.10">
    <property type="entry name" value="GPCR, family 2, extracellular hormone receptor domain"/>
    <property type="match status" value="1"/>
</dbReference>
<keyword evidence="3 9" id="KW-1133">Transmembrane helix</keyword>
<feature type="compositionally biased region" description="Basic and acidic residues" evidence="8">
    <location>
        <begin position="1039"/>
        <end position="1048"/>
    </location>
</feature>
<dbReference type="Gene3D" id="1.25.40.610">
    <property type="match status" value="1"/>
</dbReference>
<comment type="caution">
    <text evidence="11">The sequence shown here is derived from an EMBL/GenBank/DDBJ whole genome shotgun (WGS) entry which is preliminary data.</text>
</comment>
<feature type="region of interest" description="Disordered" evidence="8">
    <location>
        <begin position="212"/>
        <end position="237"/>
    </location>
</feature>
<sequence>MCSSINNEHYESPITSLADHLTANSMAVYPTPIPKNPVQTQQNERKKPTVITPPTFRPHITLPPEKTTTRQPDSSSEREPPQSPRESIPEVKEEAKVNEPEQKNEKPPKADEPTVTEETLEWPSKDEDSEPTPSVHLAPKDNRPGSDIVDEIERTFSTIATPNIGRRVFCPQVSARGLNWNWTLAGTYAVQPCPGGATGLARWKCTFTPHQFTEEERPRRRGTGLPSGENFHDLGLEPSDRQMQLLRRLGSEALLKADAVPEWHGETPDLSECRSVWLNSLEARVTSSKTLYGGDMMTTTSIMKKLAQRMSQNVQTFPDPRQREAIVTDMLLGVIKTDNRQNDLVRIVFFAFNRLEEILPPTFGKTPRFLSTFQADSGTSSSTSINSEKEKKNITRVLNSKVRFHLYAMLVEVFEPEHPRARWYCTCAYLVPALIVLVSAAVYPGGYGTEKHCWLTTDRWFMMSFVGPVILVLVANWICLIMVIYMMVWLKSSLVLAFLLGLTWTFGLLYLSEQTVAMAYAFTILNSLQGLVIFIFHCLQNDKFRNECARIGRRHPWLSCCLHFTGQPSETLQHNNGPTASSSNHMDTRQGSVKSRRYHQSAADVDDVVDPRDVTQSTASTSGLASASASTTNNLIIKTLNVVVNNNNHNNNNVVNNAAVASLAAAAAAHSYHSNRNRRTSQENQNFGPSSNFGPSLNATAANFGHNMPEREPPAPMTQLRSPINPGSGRYPHGYRPNGQQGAYAYRDRSYNLQPETARWNIRPTAPIYVPSDDARSMRVPTPQNIPHSTSHTQSIASMHSYRNNIEVPNEYQNLRSRSPSCFSNKMAASIGANEWAVMANANVWKNTSSKHHPGNTSTLPHHDTLSRQLAQQNHIHSPYECDAPLAPPSPRHALKDEESPLHHPQGYQTTRSYNHDFRNPHVYMSQHSPGSQEMIFRKHYKDDRRKHHHHHGSQNVNHTYSEIANQQGRMYRRGSEQEFRVIQDDPVYEEIERNETLMSDMSDDNSGPDNCRQNPGHHGSSSSKFFGDHRPLISYSPGERHHHEQEHYGKYGKWDTLDRYDQRHYESGRLMHPYHQPQESNMRALAAVLNGENNVVCHLEPHNSYDVYQPQSGNPRTVSQPSF</sequence>
<feature type="compositionally biased region" description="Polar residues" evidence="8">
    <location>
        <begin position="1000"/>
        <end position="1014"/>
    </location>
</feature>
<dbReference type="GO" id="GO:0005886">
    <property type="term" value="C:plasma membrane"/>
    <property type="evidence" value="ECO:0007669"/>
    <property type="project" value="TreeGrafter"/>
</dbReference>
<keyword evidence="6" id="KW-0675">Receptor</keyword>
<evidence type="ECO:0000256" key="5">
    <source>
        <dbReference type="ARBA" id="ARBA00023136"/>
    </source>
</evidence>
<protein>
    <recommendedName>
        <fullName evidence="10">G-protein coupled receptors family 2 profile 2 domain-containing protein</fullName>
    </recommendedName>
</protein>
<feature type="transmembrane region" description="Helical" evidence="9">
    <location>
        <begin position="494"/>
        <end position="511"/>
    </location>
</feature>
<feature type="compositionally biased region" description="Basic and acidic residues" evidence="8">
    <location>
        <begin position="87"/>
        <end position="112"/>
    </location>
</feature>
<dbReference type="PANTHER" id="PTHR12011:SF347">
    <property type="entry name" value="FI21270P1-RELATED"/>
    <property type="match status" value="1"/>
</dbReference>
<feature type="region of interest" description="Disordered" evidence="8">
    <location>
        <begin position="572"/>
        <end position="628"/>
    </location>
</feature>
<proteinExistence type="predicted"/>
<keyword evidence="7" id="KW-0807">Transducer</keyword>
<accession>A0A922SE44</accession>
<keyword evidence="5 9" id="KW-0472">Membrane</keyword>
<comment type="subcellular location">
    <subcellularLocation>
        <location evidence="1">Membrane</location>
        <topology evidence="1">Multi-pass membrane protein</topology>
    </subcellularLocation>
</comment>
<gene>
    <name evidence="11" type="ORF">HF086_010846</name>
</gene>
<feature type="region of interest" description="Disordered" evidence="8">
    <location>
        <begin position="879"/>
        <end position="931"/>
    </location>
</feature>
<dbReference type="GO" id="GO:0004930">
    <property type="term" value="F:G protein-coupled receptor activity"/>
    <property type="evidence" value="ECO:0007669"/>
    <property type="project" value="UniProtKB-KW"/>
</dbReference>
<organism evidence="11 12">
    <name type="scientific">Spodoptera exigua</name>
    <name type="common">Beet armyworm</name>
    <name type="synonym">Noctua fulgens</name>
    <dbReference type="NCBI Taxonomy" id="7107"/>
    <lineage>
        <taxon>Eukaryota</taxon>
        <taxon>Metazoa</taxon>
        <taxon>Ecdysozoa</taxon>
        <taxon>Arthropoda</taxon>
        <taxon>Hexapoda</taxon>
        <taxon>Insecta</taxon>
        <taxon>Pterygota</taxon>
        <taxon>Neoptera</taxon>
        <taxon>Endopterygota</taxon>
        <taxon>Lepidoptera</taxon>
        <taxon>Glossata</taxon>
        <taxon>Ditrysia</taxon>
        <taxon>Noctuoidea</taxon>
        <taxon>Noctuidae</taxon>
        <taxon>Amphipyrinae</taxon>
        <taxon>Spodoptera</taxon>
    </lineage>
</organism>
<evidence type="ECO:0000256" key="6">
    <source>
        <dbReference type="ARBA" id="ARBA00023170"/>
    </source>
</evidence>
<dbReference type="PROSITE" id="PS50261">
    <property type="entry name" value="G_PROTEIN_RECEP_F2_4"/>
    <property type="match status" value="1"/>
</dbReference>
<dbReference type="AlphaFoldDB" id="A0A922SE44"/>
<name>A0A922SE44_SPOEX</name>
<dbReference type="EMBL" id="JACEFF010000612">
    <property type="protein sequence ID" value="KAH9634366.1"/>
    <property type="molecule type" value="Genomic_DNA"/>
</dbReference>
<dbReference type="InterPro" id="IPR000832">
    <property type="entry name" value="GPCR_2_secretin-like"/>
</dbReference>
<evidence type="ECO:0000256" key="8">
    <source>
        <dbReference type="SAM" id="MobiDB-lite"/>
    </source>
</evidence>
<feature type="transmembrane region" description="Helical" evidence="9">
    <location>
        <begin position="460"/>
        <end position="488"/>
    </location>
</feature>
<evidence type="ECO:0000256" key="7">
    <source>
        <dbReference type="ARBA" id="ARBA00023224"/>
    </source>
</evidence>
<keyword evidence="4" id="KW-0297">G-protein coupled receptor</keyword>
<feature type="compositionally biased region" description="Polar residues" evidence="8">
    <location>
        <begin position="682"/>
        <end position="701"/>
    </location>
</feature>
<feature type="region of interest" description="Disordered" evidence="8">
    <location>
        <begin position="27"/>
        <end position="147"/>
    </location>
</feature>
<dbReference type="Proteomes" id="UP000814243">
    <property type="component" value="Unassembled WGS sequence"/>
</dbReference>
<feature type="region of interest" description="Disordered" evidence="8">
    <location>
        <begin position="1000"/>
        <end position="1048"/>
    </location>
</feature>
<evidence type="ECO:0000259" key="10">
    <source>
        <dbReference type="PROSITE" id="PS50261"/>
    </source>
</evidence>